<dbReference type="InterPro" id="IPR002347">
    <property type="entry name" value="SDR_fam"/>
</dbReference>
<dbReference type="InterPro" id="IPR020904">
    <property type="entry name" value="Sc_DH/Rdtase_CS"/>
</dbReference>
<keyword evidence="5" id="KW-1185">Reference proteome</keyword>
<dbReference type="Proteomes" id="UP001239213">
    <property type="component" value="Unassembled WGS sequence"/>
</dbReference>
<keyword evidence="3" id="KW-0560">Oxidoreductase</keyword>
<dbReference type="SUPFAM" id="SSF51735">
    <property type="entry name" value="NAD(P)-binding Rossmann-fold domains"/>
    <property type="match status" value="1"/>
</dbReference>
<keyword evidence="2" id="KW-0521">NADP</keyword>
<proteinExistence type="inferred from homology"/>
<dbReference type="PROSITE" id="PS00061">
    <property type="entry name" value="ADH_SHORT"/>
    <property type="match status" value="1"/>
</dbReference>
<accession>A0AAI9Y4W7</accession>
<dbReference type="InterPro" id="IPR036291">
    <property type="entry name" value="NAD(P)-bd_dom_sf"/>
</dbReference>
<sequence length="339" mass="36105">MLRSPIDEFLELLHYEPLSGSLATSLSAGIAKRVVGFVSQHRSSTQPNIRVAKKSTTAPQTSKEMILLPQDLRGQNALVTGASRGIGRAIAIHLASRGANVLGTCASTESLKLFESLEKTVQQGYHSSQFDAPRVTGLVANLLSPDLAETIANKVQDEFDGKLNIIINNATHFEARPVRQLDAEFIQRVLLGNVQSLALTMDVLLRRDYIQPESRVVNISSDWARTAAASYAMLYASTKSAMESLTRSWADILSQDTTTLGTTVNSLSVGGTATDALTGSAPPDMREAALKVLSEGKSIHNGVGLPDDVAKVVGLVVSEAARWINGSVIAANGGSVKIL</sequence>
<comment type="caution">
    <text evidence="4">The sequence shown here is derived from an EMBL/GenBank/DDBJ whole genome shotgun (WGS) entry which is preliminary data.</text>
</comment>
<dbReference type="PRINTS" id="PR00080">
    <property type="entry name" value="SDRFAMILY"/>
</dbReference>
<dbReference type="PRINTS" id="PR00081">
    <property type="entry name" value="GDHRDH"/>
</dbReference>
<dbReference type="PANTHER" id="PTHR48107:SF7">
    <property type="entry name" value="RE15974P"/>
    <property type="match status" value="1"/>
</dbReference>
<dbReference type="CDD" id="cd05233">
    <property type="entry name" value="SDR_c"/>
    <property type="match status" value="1"/>
</dbReference>
<evidence type="ECO:0000313" key="5">
    <source>
        <dbReference type="Proteomes" id="UP001239213"/>
    </source>
</evidence>
<dbReference type="AlphaFoldDB" id="A0AAI9Y4W7"/>
<evidence type="ECO:0000313" key="4">
    <source>
        <dbReference type="EMBL" id="KAK1471092.1"/>
    </source>
</evidence>
<dbReference type="PANTHER" id="PTHR48107">
    <property type="entry name" value="NADPH-DEPENDENT ALDEHYDE REDUCTASE-LIKE PROTEIN, CHLOROPLASTIC-RELATED"/>
    <property type="match status" value="1"/>
</dbReference>
<organism evidence="4 5">
    <name type="scientific">Colletotrichum cuscutae</name>
    <dbReference type="NCBI Taxonomy" id="1209917"/>
    <lineage>
        <taxon>Eukaryota</taxon>
        <taxon>Fungi</taxon>
        <taxon>Dikarya</taxon>
        <taxon>Ascomycota</taxon>
        <taxon>Pezizomycotina</taxon>
        <taxon>Sordariomycetes</taxon>
        <taxon>Hypocreomycetidae</taxon>
        <taxon>Glomerellales</taxon>
        <taxon>Glomerellaceae</taxon>
        <taxon>Colletotrichum</taxon>
        <taxon>Colletotrichum acutatum species complex</taxon>
    </lineage>
</organism>
<evidence type="ECO:0000256" key="3">
    <source>
        <dbReference type="ARBA" id="ARBA00023002"/>
    </source>
</evidence>
<gene>
    <name evidence="4" type="ORF">CCUS01_06206</name>
</gene>
<evidence type="ECO:0000256" key="2">
    <source>
        <dbReference type="ARBA" id="ARBA00022857"/>
    </source>
</evidence>
<dbReference type="Gene3D" id="3.40.50.720">
    <property type="entry name" value="NAD(P)-binding Rossmann-like Domain"/>
    <property type="match status" value="1"/>
</dbReference>
<dbReference type="Pfam" id="PF13561">
    <property type="entry name" value="adh_short_C2"/>
    <property type="match status" value="1"/>
</dbReference>
<evidence type="ECO:0000256" key="1">
    <source>
        <dbReference type="ARBA" id="ARBA00006484"/>
    </source>
</evidence>
<name>A0AAI9Y4W7_9PEZI</name>
<comment type="similarity">
    <text evidence="1">Belongs to the short-chain dehydrogenases/reductases (SDR) family.</text>
</comment>
<dbReference type="GO" id="GO:0016614">
    <property type="term" value="F:oxidoreductase activity, acting on CH-OH group of donors"/>
    <property type="evidence" value="ECO:0007669"/>
    <property type="project" value="UniProtKB-ARBA"/>
</dbReference>
<protein>
    <submittedName>
        <fullName evidence="4">3-oxoacyl-(Acyl-carrier-protein) reductase</fullName>
    </submittedName>
</protein>
<reference evidence="4" key="1">
    <citation type="submission" date="2016-11" db="EMBL/GenBank/DDBJ databases">
        <title>The genome sequence of Colletotrichum cuscutae.</title>
        <authorList>
            <person name="Baroncelli R."/>
        </authorList>
    </citation>
    <scope>NUCLEOTIDE SEQUENCE</scope>
    <source>
        <strain evidence="4">IMI 304802</strain>
    </source>
</reference>
<dbReference type="EMBL" id="MPDP01000212">
    <property type="protein sequence ID" value="KAK1471092.1"/>
    <property type="molecule type" value="Genomic_DNA"/>
</dbReference>